<sequence length="260" mass="29789">MLCKNCNNDLPVDINFCGACGARVIKNRLTLKNLLKHFAKTYFDYDNRFLQTFIKLFTEPETVIESYIGGTRKKYVNVINYFAIALTLSGFQMFVLNKFFPELLDMGFLVREGAEEFQKKNMSFTQEYQSILYMLIVPGYALISKIIFFNYKKYNYTEHLVTNMYLSAHISMVSSILIITAAFFGINFGVMGLAFIGIQILYYAYGFKRLFKLSFKSIVLKTILFLLILVVLFLIFSVLAGIVMYLNGTLDAINAAHKAA</sequence>
<dbReference type="EMBL" id="CP025791">
    <property type="protein sequence ID" value="AUP80886.1"/>
    <property type="molecule type" value="Genomic_DNA"/>
</dbReference>
<keyword evidence="1" id="KW-0472">Membrane</keyword>
<accession>A0A2K9PUY6</accession>
<dbReference type="InterPro" id="IPR022134">
    <property type="entry name" value="DUF3667"/>
</dbReference>
<keyword evidence="3" id="KW-1185">Reference proteome</keyword>
<feature type="transmembrane region" description="Helical" evidence="1">
    <location>
        <begin position="78"/>
        <end position="96"/>
    </location>
</feature>
<feature type="transmembrane region" description="Helical" evidence="1">
    <location>
        <begin position="163"/>
        <end position="184"/>
    </location>
</feature>
<proteinExistence type="predicted"/>
<dbReference type="Pfam" id="PF12412">
    <property type="entry name" value="DUF3667"/>
    <property type="match status" value="1"/>
</dbReference>
<evidence type="ECO:0000313" key="3">
    <source>
        <dbReference type="Proteomes" id="UP000235826"/>
    </source>
</evidence>
<keyword evidence="1" id="KW-0812">Transmembrane</keyword>
<keyword evidence="1" id="KW-1133">Transmembrane helix</keyword>
<evidence type="ECO:0008006" key="4">
    <source>
        <dbReference type="Google" id="ProtNLM"/>
    </source>
</evidence>
<dbReference type="AlphaFoldDB" id="A0A2K9PUY6"/>
<dbReference type="KEGG" id="fek:C1H87_20110"/>
<dbReference type="RefSeq" id="WP_102757531.1">
    <property type="nucleotide sequence ID" value="NZ_CP025791.1"/>
</dbReference>
<protein>
    <recommendedName>
        <fullName evidence="4">DUF3667 domain-containing protein</fullName>
    </recommendedName>
</protein>
<feature type="transmembrane region" description="Helical" evidence="1">
    <location>
        <begin position="190"/>
        <end position="211"/>
    </location>
</feature>
<feature type="transmembrane region" description="Helical" evidence="1">
    <location>
        <begin position="223"/>
        <end position="246"/>
    </location>
</feature>
<organism evidence="2 3">
    <name type="scientific">Flavivirga eckloniae</name>
    <dbReference type="NCBI Taxonomy" id="1803846"/>
    <lineage>
        <taxon>Bacteria</taxon>
        <taxon>Pseudomonadati</taxon>
        <taxon>Bacteroidota</taxon>
        <taxon>Flavobacteriia</taxon>
        <taxon>Flavobacteriales</taxon>
        <taxon>Flavobacteriaceae</taxon>
        <taxon>Flavivirga</taxon>
    </lineage>
</organism>
<evidence type="ECO:0000256" key="1">
    <source>
        <dbReference type="SAM" id="Phobius"/>
    </source>
</evidence>
<gene>
    <name evidence="2" type="ORF">C1H87_20110</name>
</gene>
<evidence type="ECO:0000313" key="2">
    <source>
        <dbReference type="EMBL" id="AUP80886.1"/>
    </source>
</evidence>
<name>A0A2K9PUY6_9FLAO</name>
<reference evidence="2 3" key="1">
    <citation type="submission" date="2018-01" db="EMBL/GenBank/DDBJ databases">
        <title>Complete genome sequence of Flavivirga eckloniae ECD14 isolated from seaweed Ecklonia cava.</title>
        <authorList>
            <person name="Lee J.H."/>
            <person name="Baik K.S."/>
            <person name="Seong C.N."/>
        </authorList>
    </citation>
    <scope>NUCLEOTIDE SEQUENCE [LARGE SCALE GENOMIC DNA]</scope>
    <source>
        <strain evidence="2 3">ECD14</strain>
    </source>
</reference>
<dbReference type="Proteomes" id="UP000235826">
    <property type="component" value="Chromosome"/>
</dbReference>
<feature type="transmembrane region" description="Helical" evidence="1">
    <location>
        <begin position="131"/>
        <end position="151"/>
    </location>
</feature>
<dbReference type="OrthoDB" id="1143019at2"/>